<dbReference type="FunFam" id="2.30.30.190:FF:000013">
    <property type="entry name" value="Tubulin-folding cofactor B"/>
    <property type="match status" value="1"/>
</dbReference>
<feature type="domain" description="CAP-Gly" evidence="6">
    <location>
        <begin position="187"/>
        <end position="229"/>
    </location>
</feature>
<name>A0A210QAF2_MIZYE</name>
<dbReference type="PROSITE" id="PS50245">
    <property type="entry name" value="CAP_GLY_2"/>
    <property type="match status" value="1"/>
</dbReference>
<dbReference type="Pfam" id="PF14560">
    <property type="entry name" value="Ubiquitin_2"/>
    <property type="match status" value="1"/>
</dbReference>
<evidence type="ECO:0000256" key="1">
    <source>
        <dbReference type="ARBA" id="ARBA00004496"/>
    </source>
</evidence>
<dbReference type="InterPro" id="IPR000626">
    <property type="entry name" value="Ubiquitin-like_dom"/>
</dbReference>
<evidence type="ECO:0000313" key="8">
    <source>
        <dbReference type="Proteomes" id="UP000242188"/>
    </source>
</evidence>
<dbReference type="GO" id="GO:0031122">
    <property type="term" value="P:cytoplasmic microtubule organization"/>
    <property type="evidence" value="ECO:0007669"/>
    <property type="project" value="TreeGrafter"/>
</dbReference>
<dbReference type="InterPro" id="IPR045172">
    <property type="entry name" value="TBCB_Ubl"/>
</dbReference>
<reference evidence="7 8" key="1">
    <citation type="journal article" date="2017" name="Nat. Ecol. Evol.">
        <title>Scallop genome provides insights into evolution of bilaterian karyotype and development.</title>
        <authorList>
            <person name="Wang S."/>
            <person name="Zhang J."/>
            <person name="Jiao W."/>
            <person name="Li J."/>
            <person name="Xun X."/>
            <person name="Sun Y."/>
            <person name="Guo X."/>
            <person name="Huan P."/>
            <person name="Dong B."/>
            <person name="Zhang L."/>
            <person name="Hu X."/>
            <person name="Sun X."/>
            <person name="Wang J."/>
            <person name="Zhao C."/>
            <person name="Wang Y."/>
            <person name="Wang D."/>
            <person name="Huang X."/>
            <person name="Wang R."/>
            <person name="Lv J."/>
            <person name="Li Y."/>
            <person name="Zhang Z."/>
            <person name="Liu B."/>
            <person name="Lu W."/>
            <person name="Hui Y."/>
            <person name="Liang J."/>
            <person name="Zhou Z."/>
            <person name="Hou R."/>
            <person name="Li X."/>
            <person name="Liu Y."/>
            <person name="Li H."/>
            <person name="Ning X."/>
            <person name="Lin Y."/>
            <person name="Zhao L."/>
            <person name="Xing Q."/>
            <person name="Dou J."/>
            <person name="Li Y."/>
            <person name="Mao J."/>
            <person name="Guo H."/>
            <person name="Dou H."/>
            <person name="Li T."/>
            <person name="Mu C."/>
            <person name="Jiang W."/>
            <person name="Fu Q."/>
            <person name="Fu X."/>
            <person name="Miao Y."/>
            <person name="Liu J."/>
            <person name="Yu Q."/>
            <person name="Li R."/>
            <person name="Liao H."/>
            <person name="Li X."/>
            <person name="Kong Y."/>
            <person name="Jiang Z."/>
            <person name="Chourrout D."/>
            <person name="Li R."/>
            <person name="Bao Z."/>
        </authorList>
    </citation>
    <scope>NUCLEOTIDE SEQUENCE [LARGE SCALE GENOMIC DNA]</scope>
    <source>
        <strain evidence="7 8">PY_sf001</strain>
    </source>
</reference>
<comment type="subcellular location">
    <subcellularLocation>
        <location evidence="1">Cytoplasm</location>
    </subcellularLocation>
</comment>
<dbReference type="CDD" id="cd01789">
    <property type="entry name" value="Ubl_TBCB"/>
    <property type="match status" value="1"/>
</dbReference>
<dbReference type="GO" id="GO:0035371">
    <property type="term" value="C:microtubule plus-end"/>
    <property type="evidence" value="ECO:0007669"/>
    <property type="project" value="TreeGrafter"/>
</dbReference>
<dbReference type="EMBL" id="NEDP02004417">
    <property type="protein sequence ID" value="OWF45699.1"/>
    <property type="molecule type" value="Genomic_DNA"/>
</dbReference>
<dbReference type="GO" id="GO:0051010">
    <property type="term" value="F:microtubule plus-end binding"/>
    <property type="evidence" value="ECO:0007669"/>
    <property type="project" value="TreeGrafter"/>
</dbReference>
<dbReference type="SUPFAM" id="SSF74924">
    <property type="entry name" value="Cap-Gly domain"/>
    <property type="match status" value="1"/>
</dbReference>
<sequence length="250" mass="28047">MAEQFSVVTQSIVTVRVTSSGNTFGSERRFQKDLTVAAVKGKLELVTGSIAGNMKLEAYNKDDKLICKLDDNEALLGSYPVDDGMRLHVVDATIKLGEFEDTSKVEKFEISEDSYAKRTDSVRAFKERNKMGRFQEISPEEQKKLDEEKAKKAEAEKQKAESLHVGDRCEVRIPAQPVKRGQIKYVGLTDFKEGLWAGVQYDEPVGKNDGSVKGKRYFDCPAKYGGFARVNHLEVGDFPEEDLDFSDDEI</sequence>
<dbReference type="SUPFAM" id="SSF54236">
    <property type="entry name" value="Ubiquitin-like"/>
    <property type="match status" value="1"/>
</dbReference>
<evidence type="ECO:0000259" key="6">
    <source>
        <dbReference type="PROSITE" id="PS50245"/>
    </source>
</evidence>
<dbReference type="GO" id="GO:0005829">
    <property type="term" value="C:cytosol"/>
    <property type="evidence" value="ECO:0007669"/>
    <property type="project" value="UniProtKB-ARBA"/>
</dbReference>
<dbReference type="PANTHER" id="PTHR18916">
    <property type="entry name" value="DYNACTIN 1-RELATED MICROTUBULE-BINDING"/>
    <property type="match status" value="1"/>
</dbReference>
<dbReference type="OrthoDB" id="5295208at2759"/>
<protein>
    <submittedName>
        <fullName evidence="7">Tubulin-folding cofactor B</fullName>
    </submittedName>
</protein>
<keyword evidence="8" id="KW-1185">Reference proteome</keyword>
<dbReference type="Gene3D" id="2.30.30.190">
    <property type="entry name" value="CAP Gly-rich-like domain"/>
    <property type="match status" value="1"/>
</dbReference>
<dbReference type="Pfam" id="PF01302">
    <property type="entry name" value="CAP_GLY"/>
    <property type="match status" value="1"/>
</dbReference>
<dbReference type="InterPro" id="IPR000938">
    <property type="entry name" value="CAP-Gly_domain"/>
</dbReference>
<dbReference type="AlphaFoldDB" id="A0A210QAF2"/>
<dbReference type="GO" id="GO:0007021">
    <property type="term" value="P:tubulin complex assembly"/>
    <property type="evidence" value="ECO:0007669"/>
    <property type="project" value="InterPro"/>
</dbReference>
<dbReference type="SMART" id="SM01052">
    <property type="entry name" value="CAP_GLY"/>
    <property type="match status" value="1"/>
</dbReference>
<dbReference type="GO" id="GO:0043014">
    <property type="term" value="F:alpha-tubulin binding"/>
    <property type="evidence" value="ECO:0007669"/>
    <property type="project" value="InterPro"/>
</dbReference>
<dbReference type="GO" id="GO:0007023">
    <property type="term" value="P:post-chaperonin tubulin folding pathway"/>
    <property type="evidence" value="ECO:0007669"/>
    <property type="project" value="InterPro"/>
</dbReference>
<accession>A0A210QAF2</accession>
<evidence type="ECO:0000256" key="2">
    <source>
        <dbReference type="ARBA" id="ARBA00022490"/>
    </source>
</evidence>
<evidence type="ECO:0000313" key="7">
    <source>
        <dbReference type="EMBL" id="OWF45699.1"/>
    </source>
</evidence>
<proteinExistence type="inferred from homology"/>
<dbReference type="GO" id="GO:0005634">
    <property type="term" value="C:nucleus"/>
    <property type="evidence" value="ECO:0007669"/>
    <property type="project" value="TreeGrafter"/>
</dbReference>
<keyword evidence="2" id="KW-0963">Cytoplasm</keyword>
<evidence type="ECO:0000256" key="4">
    <source>
        <dbReference type="ARBA" id="ARBA00025779"/>
    </source>
</evidence>
<keyword evidence="5" id="KW-0175">Coiled coil</keyword>
<dbReference type="Gene3D" id="3.10.20.90">
    <property type="entry name" value="Phosphatidylinositol 3-kinase Catalytic Subunit, Chain A, domain 1"/>
    <property type="match status" value="1"/>
</dbReference>
<dbReference type="PROSITE" id="PS00845">
    <property type="entry name" value="CAP_GLY_1"/>
    <property type="match status" value="1"/>
</dbReference>
<comment type="caution">
    <text evidence="7">The sequence shown here is derived from an EMBL/GenBank/DDBJ whole genome shotgun (WGS) entry which is preliminary data.</text>
</comment>
<dbReference type="Proteomes" id="UP000242188">
    <property type="component" value="Unassembled WGS sequence"/>
</dbReference>
<organism evidence="7 8">
    <name type="scientific">Mizuhopecten yessoensis</name>
    <name type="common">Japanese scallop</name>
    <name type="synonym">Patinopecten yessoensis</name>
    <dbReference type="NCBI Taxonomy" id="6573"/>
    <lineage>
        <taxon>Eukaryota</taxon>
        <taxon>Metazoa</taxon>
        <taxon>Spiralia</taxon>
        <taxon>Lophotrochozoa</taxon>
        <taxon>Mollusca</taxon>
        <taxon>Bivalvia</taxon>
        <taxon>Autobranchia</taxon>
        <taxon>Pteriomorphia</taxon>
        <taxon>Pectinida</taxon>
        <taxon>Pectinoidea</taxon>
        <taxon>Pectinidae</taxon>
        <taxon>Mizuhopecten</taxon>
    </lineage>
</organism>
<evidence type="ECO:0000256" key="5">
    <source>
        <dbReference type="SAM" id="Coils"/>
    </source>
</evidence>
<comment type="similarity">
    <text evidence="4">Belongs to the TBCB family.</text>
</comment>
<dbReference type="InterPro" id="IPR029071">
    <property type="entry name" value="Ubiquitin-like_domsf"/>
</dbReference>
<dbReference type="STRING" id="6573.A0A210QAF2"/>
<feature type="coiled-coil region" evidence="5">
    <location>
        <begin position="138"/>
        <end position="165"/>
    </location>
</feature>
<evidence type="ECO:0000256" key="3">
    <source>
        <dbReference type="ARBA" id="ARBA00023186"/>
    </source>
</evidence>
<dbReference type="InterPro" id="IPR036859">
    <property type="entry name" value="CAP-Gly_dom_sf"/>
</dbReference>
<dbReference type="PANTHER" id="PTHR18916:SF85">
    <property type="entry name" value="TUBULIN-FOLDING COFACTOR B"/>
    <property type="match status" value="1"/>
</dbReference>
<keyword evidence="3" id="KW-0143">Chaperone</keyword>
<gene>
    <name evidence="7" type="ORF">KP79_PYT10308</name>
</gene>
<dbReference type="GO" id="GO:0005938">
    <property type="term" value="C:cell cortex"/>
    <property type="evidence" value="ECO:0007669"/>
    <property type="project" value="TreeGrafter"/>
</dbReference>